<dbReference type="EMBL" id="SSOB01000006">
    <property type="protein sequence ID" value="THF82753.1"/>
    <property type="molecule type" value="Genomic_DNA"/>
</dbReference>
<dbReference type="PANTHER" id="PTHR31088:SF6">
    <property type="entry name" value="PHAGE SHOCK PROTEIN A"/>
    <property type="match status" value="1"/>
</dbReference>
<keyword evidence="2" id="KW-0175">Coiled coil</keyword>
<reference evidence="3 4" key="1">
    <citation type="submission" date="2019-04" db="EMBL/GenBank/DDBJ databases">
        <title>Cohnella sp. nov. isolated from preserved vegetables.</title>
        <authorList>
            <person name="Lin S.-Y."/>
            <person name="Hung M.-H."/>
            <person name="Young C.-C."/>
        </authorList>
    </citation>
    <scope>NUCLEOTIDE SEQUENCE [LARGE SCALE GENOMIC DNA]</scope>
    <source>
        <strain evidence="3 4">CC-MHH1044</strain>
    </source>
</reference>
<dbReference type="InterPro" id="IPR007157">
    <property type="entry name" value="PspA_VIPP1"/>
</dbReference>
<name>A0A4S4C670_9BACL</name>
<proteinExistence type="inferred from homology"/>
<organism evidence="3 4">
    <name type="scientific">Cohnella fermenti</name>
    <dbReference type="NCBI Taxonomy" id="2565925"/>
    <lineage>
        <taxon>Bacteria</taxon>
        <taxon>Bacillati</taxon>
        <taxon>Bacillota</taxon>
        <taxon>Bacilli</taxon>
        <taxon>Bacillales</taxon>
        <taxon>Paenibacillaceae</taxon>
        <taxon>Cohnella</taxon>
    </lineage>
</organism>
<evidence type="ECO:0000313" key="3">
    <source>
        <dbReference type="EMBL" id="THF82753.1"/>
    </source>
</evidence>
<dbReference type="Pfam" id="PF04012">
    <property type="entry name" value="PspA_IM30"/>
    <property type="match status" value="1"/>
</dbReference>
<protein>
    <submittedName>
        <fullName evidence="3">PspA/IM30 family protein</fullName>
    </submittedName>
</protein>
<dbReference type="AlphaFoldDB" id="A0A4S4C670"/>
<dbReference type="RefSeq" id="WP_136369014.1">
    <property type="nucleotide sequence ID" value="NZ_SSOB01000006.1"/>
</dbReference>
<dbReference type="OrthoDB" id="9779630at2"/>
<gene>
    <name evidence="3" type="ORF">E6C55_06745</name>
</gene>
<comment type="similarity">
    <text evidence="1">Belongs to the PspA/Vipp/IM30 family.</text>
</comment>
<evidence type="ECO:0000256" key="2">
    <source>
        <dbReference type="SAM" id="Coils"/>
    </source>
</evidence>
<dbReference type="PANTHER" id="PTHR31088">
    <property type="entry name" value="MEMBRANE-ASSOCIATED PROTEIN VIPP1, CHLOROPLASTIC"/>
    <property type="match status" value="1"/>
</dbReference>
<keyword evidence="4" id="KW-1185">Reference proteome</keyword>
<evidence type="ECO:0000256" key="1">
    <source>
        <dbReference type="ARBA" id="ARBA00043985"/>
    </source>
</evidence>
<sequence length="225" mass="26702">MSVLRRVRDMSVATLNDRLEKTEDPVKLIDQFLWSTHQEIGKSEQLHRQYAVHTEGLFKQWKEAEQWRQRREQQALTALKAGEETAAKLALQDKVIHEEKAERYRGLYEQSQAELNELTELLQELRDEYRSVYDRRQFYVARMESLRLQQRLNARLGESGYQGNPGTMFRQLDDRLTDMELETKSLRDLRRMGQEMLYTAGTAVQEVIERELQQLKRKLQQEQGG</sequence>
<feature type="coiled-coil region" evidence="2">
    <location>
        <begin position="101"/>
        <end position="135"/>
    </location>
</feature>
<comment type="caution">
    <text evidence="3">The sequence shown here is derived from an EMBL/GenBank/DDBJ whole genome shotgun (WGS) entry which is preliminary data.</text>
</comment>
<accession>A0A4S4C670</accession>
<evidence type="ECO:0000313" key="4">
    <source>
        <dbReference type="Proteomes" id="UP000310636"/>
    </source>
</evidence>
<dbReference type="Proteomes" id="UP000310636">
    <property type="component" value="Unassembled WGS sequence"/>
</dbReference>